<reference evidence="2" key="1">
    <citation type="submission" date="2015-10" db="EMBL/GenBank/DDBJ databases">
        <title>Niche specialization of a soil ammonia-oxidizing archaeon, Candidatus Nitrosocosmicus oleophilus.</title>
        <authorList>
            <person name="Jung M.-Y."/>
            <person name="Rhee S.-K."/>
        </authorList>
    </citation>
    <scope>NUCLEOTIDE SEQUENCE [LARGE SCALE GENOMIC DNA]</scope>
    <source>
        <strain evidence="2">MY3</strain>
    </source>
</reference>
<sequence>MVIEKSYNNNHLPIMSLDSLRKSTMINQTKKESMVVLAEEQSNEDIETSFRQRYSQELRTKKQQIYDMERGFNELDDERRSVRQQMMRTPGRRGELIKEEEISKEFSRRFFETPEIRAN</sequence>
<dbReference type="AlphaFoldDB" id="A0A654LUV1"/>
<dbReference type="Proteomes" id="UP000058925">
    <property type="component" value="Chromosome"/>
</dbReference>
<gene>
    <name evidence="1" type="ORF">NMY3_00993</name>
</gene>
<proteinExistence type="predicted"/>
<dbReference type="EMBL" id="CP012850">
    <property type="protein sequence ID" value="ALI35198.1"/>
    <property type="molecule type" value="Genomic_DNA"/>
</dbReference>
<evidence type="ECO:0000313" key="2">
    <source>
        <dbReference type="Proteomes" id="UP000058925"/>
    </source>
</evidence>
<keyword evidence="2" id="KW-1185">Reference proteome</keyword>
<protein>
    <submittedName>
        <fullName evidence="1">Uncharacterized protein</fullName>
    </submittedName>
</protein>
<accession>A0A654LUV1</accession>
<dbReference type="GeneID" id="60421119"/>
<dbReference type="RefSeq" id="WP_231100270.1">
    <property type="nucleotide sequence ID" value="NZ_CP012850.1"/>
</dbReference>
<dbReference type="KEGG" id="taa:NMY3_00993"/>
<name>A0A654LUV1_9ARCH</name>
<evidence type="ECO:0000313" key="1">
    <source>
        <dbReference type="EMBL" id="ALI35198.1"/>
    </source>
</evidence>
<organism evidence="1 2">
    <name type="scientific">Candidatus Nitrosocosmicus oleophilus</name>
    <dbReference type="NCBI Taxonomy" id="1353260"/>
    <lineage>
        <taxon>Archaea</taxon>
        <taxon>Nitrososphaerota</taxon>
        <taxon>Nitrososphaeria</taxon>
        <taxon>Nitrososphaerales</taxon>
        <taxon>Nitrososphaeraceae</taxon>
        <taxon>Candidatus Nitrosocosmicus</taxon>
    </lineage>
</organism>